<dbReference type="OrthoDB" id="3945463at2759"/>
<organism evidence="2 3">
    <name type="scientific">Amniculicola lignicola CBS 123094</name>
    <dbReference type="NCBI Taxonomy" id="1392246"/>
    <lineage>
        <taxon>Eukaryota</taxon>
        <taxon>Fungi</taxon>
        <taxon>Dikarya</taxon>
        <taxon>Ascomycota</taxon>
        <taxon>Pezizomycotina</taxon>
        <taxon>Dothideomycetes</taxon>
        <taxon>Pleosporomycetidae</taxon>
        <taxon>Pleosporales</taxon>
        <taxon>Amniculicolaceae</taxon>
        <taxon>Amniculicola</taxon>
    </lineage>
</organism>
<evidence type="ECO:0000256" key="1">
    <source>
        <dbReference type="SAM" id="MobiDB-lite"/>
    </source>
</evidence>
<feature type="region of interest" description="Disordered" evidence="1">
    <location>
        <begin position="63"/>
        <end position="83"/>
    </location>
</feature>
<keyword evidence="3" id="KW-1185">Reference proteome</keyword>
<name>A0A6A5WRX8_9PLEO</name>
<dbReference type="Proteomes" id="UP000799779">
    <property type="component" value="Unassembled WGS sequence"/>
</dbReference>
<gene>
    <name evidence="2" type="ORF">P154DRAFT_428421</name>
</gene>
<evidence type="ECO:0000313" key="3">
    <source>
        <dbReference type="Proteomes" id="UP000799779"/>
    </source>
</evidence>
<dbReference type="EMBL" id="ML977571">
    <property type="protein sequence ID" value="KAF2003704.1"/>
    <property type="molecule type" value="Genomic_DNA"/>
</dbReference>
<reference evidence="2" key="1">
    <citation type="journal article" date="2020" name="Stud. Mycol.">
        <title>101 Dothideomycetes genomes: a test case for predicting lifestyles and emergence of pathogens.</title>
        <authorList>
            <person name="Haridas S."/>
            <person name="Albert R."/>
            <person name="Binder M."/>
            <person name="Bloem J."/>
            <person name="Labutti K."/>
            <person name="Salamov A."/>
            <person name="Andreopoulos B."/>
            <person name="Baker S."/>
            <person name="Barry K."/>
            <person name="Bills G."/>
            <person name="Bluhm B."/>
            <person name="Cannon C."/>
            <person name="Castanera R."/>
            <person name="Culley D."/>
            <person name="Daum C."/>
            <person name="Ezra D."/>
            <person name="Gonzalez J."/>
            <person name="Henrissat B."/>
            <person name="Kuo A."/>
            <person name="Liang C."/>
            <person name="Lipzen A."/>
            <person name="Lutzoni F."/>
            <person name="Magnuson J."/>
            <person name="Mondo S."/>
            <person name="Nolan M."/>
            <person name="Ohm R."/>
            <person name="Pangilinan J."/>
            <person name="Park H.-J."/>
            <person name="Ramirez L."/>
            <person name="Alfaro M."/>
            <person name="Sun H."/>
            <person name="Tritt A."/>
            <person name="Yoshinaga Y."/>
            <person name="Zwiers L.-H."/>
            <person name="Turgeon B."/>
            <person name="Goodwin S."/>
            <person name="Spatafora J."/>
            <person name="Crous P."/>
            <person name="Grigoriev I."/>
        </authorList>
    </citation>
    <scope>NUCLEOTIDE SEQUENCE</scope>
    <source>
        <strain evidence="2">CBS 123094</strain>
    </source>
</reference>
<feature type="non-terminal residue" evidence="2">
    <location>
        <position position="1"/>
    </location>
</feature>
<evidence type="ECO:0000313" key="2">
    <source>
        <dbReference type="EMBL" id="KAF2003704.1"/>
    </source>
</evidence>
<proteinExistence type="predicted"/>
<sequence length="103" mass="12317">KLSQAFHQISTQKTLLEYKVKGLREALINERTRRKQGKPLLLKEAKEYQGRAVFWSPRKVKEAHNHQQLQEHQEEQVQHQKAEINRLRKEARQAKAGEKEIRR</sequence>
<accession>A0A6A5WRX8</accession>
<protein>
    <submittedName>
        <fullName evidence="2">Uncharacterized protein</fullName>
    </submittedName>
</protein>
<dbReference type="AlphaFoldDB" id="A0A6A5WRX8"/>